<sequence>MLCPADDTPLAASASSGYEVHRCPQCLGVAVAGNVLPAVRAHAALELHKQPDQPAHVRPCPRDGKMMKTLRFKGVSMDVCPECRGLWLEAGKLPRLLDLAQVAQPVNLGRLADGTEIRRERSTLNLVEKMEGIWLLGELAGVLFKFWK</sequence>
<dbReference type="Proteomes" id="UP001326110">
    <property type="component" value="Chromosome"/>
</dbReference>
<feature type="domain" description="Transcription factor zinc-finger" evidence="1">
    <location>
        <begin position="60"/>
        <end position="98"/>
    </location>
</feature>
<reference evidence="2 3" key="1">
    <citation type="submission" date="2023-11" db="EMBL/GenBank/DDBJ databases">
        <title>MicrobeMod: A computational toolkit for identifying prokaryotic methylation and restriction-modification with nanopore sequencing.</title>
        <authorList>
            <person name="Crits-Christoph A."/>
            <person name="Kang S.C."/>
            <person name="Lee H."/>
            <person name="Ostrov N."/>
        </authorList>
    </citation>
    <scope>NUCLEOTIDE SEQUENCE [LARGE SCALE GENOMIC DNA]</scope>
    <source>
        <strain evidence="2 3">ATCC 25935</strain>
    </source>
</reference>
<dbReference type="Pfam" id="PF13453">
    <property type="entry name" value="Zn_ribbon_TFIIB"/>
    <property type="match status" value="2"/>
</dbReference>
<gene>
    <name evidence="2" type="ORF">SR858_14265</name>
</gene>
<protein>
    <submittedName>
        <fullName evidence="2">Zf-TFIIB domain-containing protein</fullName>
    </submittedName>
</protein>
<accession>A0ABZ0XSP0</accession>
<organism evidence="2 3">
    <name type="scientific">Duganella zoogloeoides</name>
    <dbReference type="NCBI Taxonomy" id="75659"/>
    <lineage>
        <taxon>Bacteria</taxon>
        <taxon>Pseudomonadati</taxon>
        <taxon>Pseudomonadota</taxon>
        <taxon>Betaproteobacteria</taxon>
        <taxon>Burkholderiales</taxon>
        <taxon>Oxalobacteraceae</taxon>
        <taxon>Telluria group</taxon>
        <taxon>Duganella</taxon>
    </lineage>
</organism>
<evidence type="ECO:0000259" key="1">
    <source>
        <dbReference type="Pfam" id="PF13453"/>
    </source>
</evidence>
<evidence type="ECO:0000313" key="3">
    <source>
        <dbReference type="Proteomes" id="UP001326110"/>
    </source>
</evidence>
<proteinExistence type="predicted"/>
<name>A0ABZ0XSP0_9BURK</name>
<dbReference type="InterPro" id="IPR027392">
    <property type="entry name" value="TF_Znf"/>
</dbReference>
<feature type="domain" description="Transcription factor zinc-finger" evidence="1">
    <location>
        <begin position="3"/>
        <end position="29"/>
    </location>
</feature>
<keyword evidence="3" id="KW-1185">Reference proteome</keyword>
<evidence type="ECO:0000313" key="2">
    <source>
        <dbReference type="EMBL" id="WQH02246.1"/>
    </source>
</evidence>
<dbReference type="RefSeq" id="WP_019919668.1">
    <property type="nucleotide sequence ID" value="NZ_CP140152.1"/>
</dbReference>
<dbReference type="EMBL" id="CP140152">
    <property type="protein sequence ID" value="WQH02246.1"/>
    <property type="molecule type" value="Genomic_DNA"/>
</dbReference>